<dbReference type="HOGENOM" id="CLU_1616568_0_0_10"/>
<sequence length="164" mass="18768">MKTKILLLFTCLIIFSSFKPLQQSDDNQLYKVIIFKWVKNEKGEEQKKVVIIDQDGSLIVNGQNIKSKVDINAFAKAINKFIKVEKLVKEPAYNGPPTVATPPNNGEQSISISVTKLNDFNVEKEFDYNSRYFSKKIKKSSDGNIDIYKYLQSDDLKVLKKVIQ</sequence>
<accession>G2Z275</accession>
<dbReference type="KEGG" id="fbr:FBFL15_1987"/>
<protein>
    <submittedName>
        <fullName evidence="1">Uncharacterized protein</fullName>
    </submittedName>
</protein>
<organism evidence="1 2">
    <name type="scientific">Flavobacterium branchiophilum (strain FL-15)</name>
    <dbReference type="NCBI Taxonomy" id="1034807"/>
    <lineage>
        <taxon>Bacteria</taxon>
        <taxon>Pseudomonadati</taxon>
        <taxon>Bacteroidota</taxon>
        <taxon>Flavobacteriia</taxon>
        <taxon>Flavobacteriales</taxon>
        <taxon>Flavobacteriaceae</taxon>
        <taxon>Flavobacterium</taxon>
    </lineage>
</organism>
<name>G2Z275_FLABF</name>
<dbReference type="eggNOG" id="ENOG5030Z8B">
    <property type="taxonomic scope" value="Bacteria"/>
</dbReference>
<reference evidence="1 2" key="1">
    <citation type="journal article" date="2011" name="Appl. Environ. Microbiol.">
        <title>Complete genome sequence of the fish pathogen Flavobacterium branchiophilum.</title>
        <authorList>
            <consortium name="1:IP"/>
            <consortium name="Microbial Evolutionary Genomics,F-75015 Paris"/>
            <consortium name="France 2:CNRS"/>
            <consortium name="URA2171"/>
            <consortium name="F-75015 Paris,France 3:Unite de Virologie et Immunologie Mol."/>
            <consortium name="INRA,78352 Jouy en Josas Cedex"/>
            <consortium name="France. 4:Unite de Mathemathique"/>
            <consortium name="Informatique et Genome,INRA"/>
            <consortium name="78352 Jouy en Josas Cedex"/>
            <consortium name="France. 5:CEA/Genoscope"/>
            <consortium name="Evry"/>
            <consortium name="France"/>
            <person name="Touchon M."/>
            <person name="Barbier P."/>
            <person name="Bernardet J.F."/>
            <person name="Loux V."/>
            <person name="Vacherie B."/>
            <person name="Barbe V."/>
            <person name="Rocha E.P."/>
            <person name="Duchaud E."/>
        </authorList>
    </citation>
    <scope>NUCLEOTIDE SEQUENCE [LARGE SCALE GENOMIC DNA]</scope>
    <source>
        <strain evidence="1 2">FL-15</strain>
    </source>
</reference>
<dbReference type="RefSeq" id="WP_014084495.1">
    <property type="nucleotide sequence ID" value="NC_016001.1"/>
</dbReference>
<dbReference type="AlphaFoldDB" id="G2Z275"/>
<evidence type="ECO:0000313" key="2">
    <source>
        <dbReference type="Proteomes" id="UP000009186"/>
    </source>
</evidence>
<proteinExistence type="predicted"/>
<keyword evidence="2" id="KW-1185">Reference proteome</keyword>
<dbReference type="Proteomes" id="UP000009186">
    <property type="component" value="Chromosome"/>
</dbReference>
<evidence type="ECO:0000313" key="1">
    <source>
        <dbReference type="EMBL" id="CCB70030.1"/>
    </source>
</evidence>
<dbReference type="EMBL" id="FQ859183">
    <property type="protein sequence ID" value="CCB70030.1"/>
    <property type="molecule type" value="Genomic_DNA"/>
</dbReference>
<gene>
    <name evidence="1" type="ordered locus">FBFL15_1987</name>
</gene>